<dbReference type="Pfam" id="PF05656">
    <property type="entry name" value="DUF805"/>
    <property type="match status" value="1"/>
</dbReference>
<organism evidence="2 3">
    <name type="scientific">Patiriisocius marinistellae</name>
    <dbReference type="NCBI Taxonomy" id="2494560"/>
    <lineage>
        <taxon>Bacteria</taxon>
        <taxon>Pseudomonadati</taxon>
        <taxon>Bacteroidota</taxon>
        <taxon>Flavobacteriia</taxon>
        <taxon>Flavobacteriales</taxon>
        <taxon>Flavobacteriaceae</taxon>
        <taxon>Patiriisocius</taxon>
    </lineage>
</organism>
<sequence length="104" mass="12143">MFFLIAAIIGTSLALIDRFALNYEILTFKKGLLEMIFSLFIAFPFLSLTVRRLHDTNRSGWWLLLHLIPILGSIILLILLMQKSKKRINRYGMITKFQKKTIDN</sequence>
<evidence type="ECO:0000256" key="1">
    <source>
        <dbReference type="SAM" id="Phobius"/>
    </source>
</evidence>
<keyword evidence="3" id="KW-1185">Reference proteome</keyword>
<dbReference type="Proteomes" id="UP000326994">
    <property type="component" value="Unassembled WGS sequence"/>
</dbReference>
<evidence type="ECO:0000313" key="3">
    <source>
        <dbReference type="Proteomes" id="UP000326994"/>
    </source>
</evidence>
<feature type="transmembrane region" description="Helical" evidence="1">
    <location>
        <begin position="62"/>
        <end position="81"/>
    </location>
</feature>
<comment type="caution">
    <text evidence="2">The sequence shown here is derived from an EMBL/GenBank/DDBJ whole genome shotgun (WGS) entry which is preliminary data.</text>
</comment>
<dbReference type="PANTHER" id="PTHR34980:SF2">
    <property type="entry name" value="INNER MEMBRANE PROTEIN YHAH-RELATED"/>
    <property type="match status" value="1"/>
</dbReference>
<dbReference type="RefSeq" id="WP_151893616.1">
    <property type="nucleotide sequence ID" value="NZ_BKCF01000001.1"/>
</dbReference>
<keyword evidence="1" id="KW-0472">Membrane</keyword>
<name>A0A5J4FX58_9FLAO</name>
<dbReference type="GO" id="GO:0005886">
    <property type="term" value="C:plasma membrane"/>
    <property type="evidence" value="ECO:0007669"/>
    <property type="project" value="TreeGrafter"/>
</dbReference>
<accession>A0A5J4FX58</accession>
<keyword evidence="1" id="KW-1133">Transmembrane helix</keyword>
<dbReference type="AlphaFoldDB" id="A0A5J4FX58"/>
<keyword evidence="1" id="KW-0812">Transmembrane</keyword>
<protein>
    <submittedName>
        <fullName evidence="2">Inner membrane protein YhaI</fullName>
    </submittedName>
</protein>
<evidence type="ECO:0000313" key="2">
    <source>
        <dbReference type="EMBL" id="GEQ85714.1"/>
    </source>
</evidence>
<proteinExistence type="predicted"/>
<feature type="transmembrane region" description="Helical" evidence="1">
    <location>
        <begin position="30"/>
        <end position="50"/>
    </location>
</feature>
<reference evidence="2 3" key="1">
    <citation type="submission" date="2019-08" db="EMBL/GenBank/DDBJ databases">
        <title>Ulvibacter marinistellae sp. nov., isolated from a starfish, Patiria pectinifera.</title>
        <authorList>
            <person name="Kawano K."/>
            <person name="Ushijima N."/>
            <person name="Kihara M."/>
            <person name="Itoh H."/>
        </authorList>
    </citation>
    <scope>NUCLEOTIDE SEQUENCE [LARGE SCALE GENOMIC DNA]</scope>
    <source>
        <strain evidence="2 3">KK4</strain>
    </source>
</reference>
<dbReference type="PANTHER" id="PTHR34980">
    <property type="entry name" value="INNER MEMBRANE PROTEIN-RELATED-RELATED"/>
    <property type="match status" value="1"/>
</dbReference>
<dbReference type="EMBL" id="BKCF01000001">
    <property type="protein sequence ID" value="GEQ85714.1"/>
    <property type="molecule type" value="Genomic_DNA"/>
</dbReference>
<dbReference type="OrthoDB" id="9812349at2"/>
<dbReference type="InterPro" id="IPR008523">
    <property type="entry name" value="DUF805"/>
</dbReference>
<gene>
    <name evidence="2" type="primary">yhaI</name>
    <name evidence="2" type="ORF">ULMS_12220</name>
</gene>